<keyword evidence="3 5" id="KW-0658">Purine biosynthesis</keyword>
<keyword evidence="8" id="KW-1185">Reference proteome</keyword>
<keyword evidence="4 5" id="KW-0067">ATP-binding</keyword>
<dbReference type="RefSeq" id="WP_135360954.1">
    <property type="nucleotide sequence ID" value="NZ_JBLVUT010000001.1"/>
</dbReference>
<dbReference type="Pfam" id="PF17769">
    <property type="entry name" value="PurK_C"/>
    <property type="match status" value="1"/>
</dbReference>
<name>A0A4Z0HL05_MYCPR</name>
<dbReference type="InterPro" id="IPR011054">
    <property type="entry name" value="Rudment_hybrid_motif"/>
</dbReference>
<dbReference type="InterPro" id="IPR011761">
    <property type="entry name" value="ATP-grasp"/>
</dbReference>
<feature type="binding site" evidence="5">
    <location>
        <begin position="282"/>
        <end position="283"/>
    </location>
    <ligand>
        <name>ATP</name>
        <dbReference type="ChEBI" id="CHEBI:30616"/>
    </ligand>
</feature>
<dbReference type="FunFam" id="3.30.470.20:FF:000029">
    <property type="entry name" value="N5-carboxyaminoimidazole ribonucleotide synthase"/>
    <property type="match status" value="1"/>
</dbReference>
<comment type="caution">
    <text evidence="7">The sequence shown here is derived from an EMBL/GenBank/DDBJ whole genome shotgun (WGS) entry which is preliminary data.</text>
</comment>
<keyword evidence="1 5" id="KW-0436">Ligase</keyword>
<dbReference type="FunFam" id="3.30.1490.20:FF:000015">
    <property type="entry name" value="N5-carboxyaminoimidazole ribonucleotide synthase"/>
    <property type="match status" value="1"/>
</dbReference>
<evidence type="ECO:0000256" key="5">
    <source>
        <dbReference type="HAMAP-Rule" id="MF_01928"/>
    </source>
</evidence>
<evidence type="ECO:0000256" key="1">
    <source>
        <dbReference type="ARBA" id="ARBA00022598"/>
    </source>
</evidence>
<proteinExistence type="inferred from homology"/>
<feature type="binding site" evidence="5">
    <location>
        <position position="119"/>
    </location>
    <ligand>
        <name>ATP</name>
        <dbReference type="ChEBI" id="CHEBI:30616"/>
    </ligand>
</feature>
<evidence type="ECO:0000313" key="8">
    <source>
        <dbReference type="Proteomes" id="UP000297792"/>
    </source>
</evidence>
<evidence type="ECO:0000313" key="7">
    <source>
        <dbReference type="EMBL" id="TGB39645.1"/>
    </source>
</evidence>
<accession>A0A4Z0HL05</accession>
<reference evidence="7 8" key="1">
    <citation type="submission" date="2018-12" db="EMBL/GenBank/DDBJ databases">
        <title>Draft genome sequences of Mycolicibacterium peregrinum isolated from a pig with lymphadenitis and from soil on the same Japanese pig farm.</title>
        <authorList>
            <person name="Komatsu T."/>
            <person name="Ohya K."/>
            <person name="Sawai K."/>
            <person name="Odoi J.O."/>
            <person name="Otsu K."/>
            <person name="Ota A."/>
            <person name="Ito T."/>
            <person name="Kawai M."/>
            <person name="Maruyama F."/>
        </authorList>
    </citation>
    <scope>NUCLEOTIDE SEQUENCE [LARGE SCALE GENOMIC DNA]</scope>
    <source>
        <strain evidence="7 8">138</strain>
    </source>
</reference>
<dbReference type="Proteomes" id="UP000297792">
    <property type="component" value="Unassembled WGS sequence"/>
</dbReference>
<comment type="pathway">
    <text evidence="5 6">Purine metabolism; IMP biosynthesis via de novo pathway; 5-amino-1-(5-phospho-D-ribosyl)imidazole-4-carboxylate from 5-amino-1-(5-phospho-D-ribosyl)imidazole (N5-CAIR route): step 1/2.</text>
</comment>
<feature type="binding site" evidence="5">
    <location>
        <begin position="196"/>
        <end position="199"/>
    </location>
    <ligand>
        <name>ATP</name>
        <dbReference type="ChEBI" id="CHEBI:30616"/>
    </ligand>
</feature>
<dbReference type="GO" id="GO:0004638">
    <property type="term" value="F:phosphoribosylaminoimidazole carboxylase activity"/>
    <property type="evidence" value="ECO:0007669"/>
    <property type="project" value="InterPro"/>
</dbReference>
<comment type="subunit">
    <text evidence="5 6">Homodimer.</text>
</comment>
<sequence>MECVPTTPQKPPSPVSRRNPTVVMIGGGQLARMTHQAAVALGQTLRVLSAGPDESAAQVTPDVVIGSHTDLDALRRAADGATVLTFDHEHVPTEHLDTLVAEGITVNPPPQALVHAQDKLLMRRKLHSLGVPVPRFAEITSVADVEEFAREIDGPVVIKTVRGGYDGKGVVMADDLATAREVVAGYLADGVPVLAEERVAMRRELAALVARSPFGQGAAWPVVETVQRNGICVEVYAPAPGLSDELGSAAQELGLRVANELGVVGVLAVELFETVDGTLLVNELAMRPHNSGHWTMDGAVTSQFEQHLRAVLDYPLGDTSAIAPAAVMANVLGAPETPAMSMDERLHHLFARIPDAKVHLYGKGERPGRKLGHVNIIGTDMDELRERAVRAAHWLSHGEWTDGWDEHGE</sequence>
<dbReference type="InterPro" id="IPR005875">
    <property type="entry name" value="PurK"/>
</dbReference>
<evidence type="ECO:0000256" key="2">
    <source>
        <dbReference type="ARBA" id="ARBA00022741"/>
    </source>
</evidence>
<dbReference type="Pfam" id="PF02222">
    <property type="entry name" value="ATP-grasp"/>
    <property type="match status" value="1"/>
</dbReference>
<dbReference type="SUPFAM" id="SSF56059">
    <property type="entry name" value="Glutathione synthetase ATP-binding domain-like"/>
    <property type="match status" value="1"/>
</dbReference>
<dbReference type="FunFam" id="3.40.50.20:FF:000025">
    <property type="entry name" value="N5-carboxyaminoimidazole ribonucleotide synthase"/>
    <property type="match status" value="1"/>
</dbReference>
<comment type="caution">
    <text evidence="5">Lacks conserved residue(s) required for the propagation of feature annotation.</text>
</comment>
<dbReference type="NCBIfam" id="TIGR01161">
    <property type="entry name" value="purK"/>
    <property type="match status" value="1"/>
</dbReference>
<evidence type="ECO:0000256" key="6">
    <source>
        <dbReference type="RuleBase" id="RU361200"/>
    </source>
</evidence>
<organism evidence="7 8">
    <name type="scientific">Mycolicibacterium peregrinum</name>
    <name type="common">Mycobacterium peregrinum</name>
    <dbReference type="NCBI Taxonomy" id="43304"/>
    <lineage>
        <taxon>Bacteria</taxon>
        <taxon>Bacillati</taxon>
        <taxon>Actinomycetota</taxon>
        <taxon>Actinomycetes</taxon>
        <taxon>Mycobacteriales</taxon>
        <taxon>Mycobacteriaceae</taxon>
        <taxon>Mycolicibacterium</taxon>
    </lineage>
</organism>
<comment type="function">
    <text evidence="6">Catalyzes the ATP-dependent conversion of 5-aminoimidazole ribonucleotide (AIR) and HCO(3)- to N5-carboxyaminoimidazole ribonucleotide (N5-CAIR).</text>
</comment>
<dbReference type="GO" id="GO:0046872">
    <property type="term" value="F:metal ion binding"/>
    <property type="evidence" value="ECO:0007669"/>
    <property type="project" value="InterPro"/>
</dbReference>
<dbReference type="EC" id="6.3.4.18" evidence="5 6"/>
<dbReference type="InterPro" id="IPR003135">
    <property type="entry name" value="ATP-grasp_carboxylate-amine"/>
</dbReference>
<evidence type="ECO:0000256" key="3">
    <source>
        <dbReference type="ARBA" id="ARBA00022755"/>
    </source>
</evidence>
<feature type="binding site" evidence="5">
    <location>
        <position position="159"/>
    </location>
    <ligand>
        <name>ATP</name>
        <dbReference type="ChEBI" id="CHEBI:30616"/>
    </ligand>
</feature>
<dbReference type="GO" id="GO:0005524">
    <property type="term" value="F:ATP binding"/>
    <property type="evidence" value="ECO:0007669"/>
    <property type="project" value="UniProtKB-UniRule"/>
</dbReference>
<dbReference type="UniPathway" id="UPA00074">
    <property type="reaction ID" value="UER00942"/>
</dbReference>
<comment type="similarity">
    <text evidence="5 6">Belongs to the PurK/PurT family.</text>
</comment>
<dbReference type="GO" id="GO:0034028">
    <property type="term" value="F:5-(carboxyamino)imidazole ribonucleotide synthase activity"/>
    <property type="evidence" value="ECO:0007669"/>
    <property type="project" value="UniProtKB-UniRule"/>
</dbReference>
<dbReference type="SUPFAM" id="SSF51246">
    <property type="entry name" value="Rudiment single hybrid motif"/>
    <property type="match status" value="1"/>
</dbReference>
<dbReference type="NCBIfam" id="NF004679">
    <property type="entry name" value="PRK06019.1-5"/>
    <property type="match status" value="1"/>
</dbReference>
<dbReference type="HAMAP" id="MF_01928">
    <property type="entry name" value="PurK"/>
    <property type="match status" value="1"/>
</dbReference>
<dbReference type="InterPro" id="IPR054350">
    <property type="entry name" value="PurT/PurK_preATP-grasp"/>
</dbReference>
<dbReference type="PANTHER" id="PTHR11609:SF5">
    <property type="entry name" value="PHOSPHORIBOSYLAMINOIMIDAZOLE CARBOXYLASE"/>
    <property type="match status" value="1"/>
</dbReference>
<dbReference type="EMBL" id="RWKA01000012">
    <property type="protein sequence ID" value="TGB39645.1"/>
    <property type="molecule type" value="Genomic_DNA"/>
</dbReference>
<dbReference type="PANTHER" id="PTHR11609">
    <property type="entry name" value="PURINE BIOSYNTHESIS PROTEIN 6/7, PUR6/7"/>
    <property type="match status" value="1"/>
</dbReference>
<dbReference type="Gene3D" id="3.30.470.20">
    <property type="entry name" value="ATP-grasp fold, B domain"/>
    <property type="match status" value="1"/>
</dbReference>
<dbReference type="Pfam" id="PF22660">
    <property type="entry name" value="RS_preATP-grasp-like"/>
    <property type="match status" value="1"/>
</dbReference>
<dbReference type="NCBIfam" id="NF004680">
    <property type="entry name" value="PRK06019.1-6"/>
    <property type="match status" value="1"/>
</dbReference>
<feature type="binding site" evidence="5">
    <location>
        <position position="204"/>
    </location>
    <ligand>
        <name>ATP</name>
        <dbReference type="ChEBI" id="CHEBI:30616"/>
    </ligand>
</feature>
<evidence type="ECO:0000256" key="4">
    <source>
        <dbReference type="ARBA" id="ARBA00022840"/>
    </source>
</evidence>
<dbReference type="GO" id="GO:0006189">
    <property type="term" value="P:'de novo' IMP biosynthetic process"/>
    <property type="evidence" value="ECO:0007669"/>
    <property type="project" value="UniProtKB-UniRule"/>
</dbReference>
<dbReference type="Gene3D" id="3.30.1490.20">
    <property type="entry name" value="ATP-grasp fold, A domain"/>
    <property type="match status" value="1"/>
</dbReference>
<dbReference type="Gene3D" id="3.40.50.20">
    <property type="match status" value="1"/>
</dbReference>
<dbReference type="SUPFAM" id="SSF52440">
    <property type="entry name" value="PreATP-grasp domain"/>
    <property type="match status" value="1"/>
</dbReference>
<gene>
    <name evidence="5 6" type="primary">purK</name>
    <name evidence="7" type="ORF">EJD98_21410</name>
</gene>
<comment type="catalytic activity">
    <reaction evidence="5 6">
        <text>5-amino-1-(5-phospho-beta-D-ribosyl)imidazole + hydrogencarbonate + ATP = 5-carboxyamino-1-(5-phospho-D-ribosyl)imidazole + ADP + phosphate + 2 H(+)</text>
        <dbReference type="Rhea" id="RHEA:19317"/>
        <dbReference type="ChEBI" id="CHEBI:15378"/>
        <dbReference type="ChEBI" id="CHEBI:17544"/>
        <dbReference type="ChEBI" id="CHEBI:30616"/>
        <dbReference type="ChEBI" id="CHEBI:43474"/>
        <dbReference type="ChEBI" id="CHEBI:58730"/>
        <dbReference type="ChEBI" id="CHEBI:137981"/>
        <dbReference type="ChEBI" id="CHEBI:456216"/>
        <dbReference type="EC" id="6.3.4.18"/>
    </reaction>
</comment>
<comment type="function">
    <text evidence="5">Catalyzes the ATP-dependent conversion of 5-aminoimidazole ribonucleotide (AIR) and HCO(3)(-) to N5-carboxyaminoimidazole ribonucleotide (N5-CAIR).</text>
</comment>
<dbReference type="AlphaFoldDB" id="A0A4Z0HL05"/>
<dbReference type="InterPro" id="IPR013815">
    <property type="entry name" value="ATP_grasp_subdomain_1"/>
</dbReference>
<protein>
    <recommendedName>
        <fullName evidence="5 6">N5-carboxyaminoimidazole ribonucleotide synthase</fullName>
        <shortName evidence="5 6">N5-CAIR synthase</shortName>
        <ecNumber evidence="5 6">6.3.4.18</ecNumber>
    </recommendedName>
    <alternativeName>
        <fullName evidence="5 6">5-(carboxyamino)imidazole ribonucleotide synthetase</fullName>
    </alternativeName>
</protein>
<dbReference type="InterPro" id="IPR040686">
    <property type="entry name" value="PurK_C"/>
</dbReference>
<dbReference type="GO" id="GO:0005829">
    <property type="term" value="C:cytosol"/>
    <property type="evidence" value="ECO:0007669"/>
    <property type="project" value="TreeGrafter"/>
</dbReference>
<dbReference type="InterPro" id="IPR016185">
    <property type="entry name" value="PreATP-grasp_dom_sf"/>
</dbReference>
<dbReference type="PROSITE" id="PS50975">
    <property type="entry name" value="ATP_GRASP"/>
    <property type="match status" value="1"/>
</dbReference>
<keyword evidence="2 5" id="KW-0547">Nucleotide-binding</keyword>